<dbReference type="Proteomes" id="UP000094385">
    <property type="component" value="Unassembled WGS sequence"/>
</dbReference>
<dbReference type="Gene3D" id="2.60.120.1390">
    <property type="match status" value="3"/>
</dbReference>
<name>A0A1E3PX25_LIPST</name>
<evidence type="ECO:0000313" key="2">
    <source>
        <dbReference type="EMBL" id="ODQ69983.1"/>
    </source>
</evidence>
<dbReference type="Pfam" id="PF11175">
    <property type="entry name" value="DUF2961"/>
    <property type="match status" value="1"/>
</dbReference>
<dbReference type="OrthoDB" id="9970989at2759"/>
<feature type="signal peptide" evidence="1">
    <location>
        <begin position="1"/>
        <end position="15"/>
    </location>
</feature>
<evidence type="ECO:0000313" key="3">
    <source>
        <dbReference type="Proteomes" id="UP000094385"/>
    </source>
</evidence>
<accession>A0A1E3PX25</accession>
<gene>
    <name evidence="2" type="ORF">LIPSTDRAFT_65722</name>
</gene>
<dbReference type="InterPro" id="IPR021345">
    <property type="entry name" value="DUF2961"/>
</dbReference>
<evidence type="ECO:0008006" key="4">
    <source>
        <dbReference type="Google" id="ProtNLM"/>
    </source>
</evidence>
<dbReference type="AlphaFoldDB" id="A0A1E3PX25"/>
<dbReference type="EMBL" id="KV454301">
    <property type="protein sequence ID" value="ODQ69983.1"/>
    <property type="molecule type" value="Genomic_DNA"/>
</dbReference>
<feature type="chain" id="PRO_5012836840" description="DUF2961 domain-containing protein" evidence="1">
    <location>
        <begin position="16"/>
        <end position="642"/>
    </location>
</feature>
<proteinExistence type="predicted"/>
<sequence>MHLLTTLALISSATASYPMLGWDAYTRFDMFTLRPGEITKQFSSYDRTNGNNDGYYGTYSCLYNSTDGRCVIADAKGPGEITSIWFTYESDSVVPIGDIRIELDSQMILQRDLESLVDGDIGAPFLWPLVGNTNDTNGGNVIKVPMPYSKSMIISTAHNPHYYHVVYRELPADADVKTFDLDDTALDALDTALGTRSESHTFTVKSGHSSRVSMISGSGVVTQLQLRVPEILGAPHVEDDGRAYGQGGWSSATFKLDPRNTQCQLTRRLDGTIGHQRAAVTVDGDDADLRLNPRLTAGKSTIDVKNTFISSDLDFNEFFYALHCKLNVTSDWELMDLLNVGPNNPHDEVAHEYEINGQTWSGVRHYLYGGDRIEQVARFLRLLSNLYLRLTFDGHTTVDGPIGSFFGSALGKFAVRSLMLSIDTLAENGAFTSWWPMPFNHSVAVELVNQAGQPLQGSIDLKWAPWASPPAPWGYFATQHHHAETKTGVLWNFLSETGQGVACGVTQAFRGAILPPNNTLDYLEGDLKVWTNRGGKTGPFDQATMLGTGTEDFYESGWYFTDAQDGTYGSTAVPFAMPLTGMEAHEYRELNCVGECVEASRLMLADSMNFDDGISFNIEHGPVNNDINANYETTAFYYHARD</sequence>
<reference evidence="2 3" key="1">
    <citation type="journal article" date="2016" name="Proc. Natl. Acad. Sci. U.S.A.">
        <title>Comparative genomics of biotechnologically important yeasts.</title>
        <authorList>
            <person name="Riley R."/>
            <person name="Haridas S."/>
            <person name="Wolfe K.H."/>
            <person name="Lopes M.R."/>
            <person name="Hittinger C.T."/>
            <person name="Goeker M."/>
            <person name="Salamov A.A."/>
            <person name="Wisecaver J.H."/>
            <person name="Long T.M."/>
            <person name="Calvey C.H."/>
            <person name="Aerts A.L."/>
            <person name="Barry K.W."/>
            <person name="Choi C."/>
            <person name="Clum A."/>
            <person name="Coughlan A.Y."/>
            <person name="Deshpande S."/>
            <person name="Douglass A.P."/>
            <person name="Hanson S.J."/>
            <person name="Klenk H.-P."/>
            <person name="LaButti K.M."/>
            <person name="Lapidus A."/>
            <person name="Lindquist E.A."/>
            <person name="Lipzen A.M."/>
            <person name="Meier-Kolthoff J.P."/>
            <person name="Ohm R.A."/>
            <person name="Otillar R.P."/>
            <person name="Pangilinan J.L."/>
            <person name="Peng Y."/>
            <person name="Rokas A."/>
            <person name="Rosa C.A."/>
            <person name="Scheuner C."/>
            <person name="Sibirny A.A."/>
            <person name="Slot J.C."/>
            <person name="Stielow J.B."/>
            <person name="Sun H."/>
            <person name="Kurtzman C.P."/>
            <person name="Blackwell M."/>
            <person name="Grigoriev I.V."/>
            <person name="Jeffries T.W."/>
        </authorList>
    </citation>
    <scope>NUCLEOTIDE SEQUENCE [LARGE SCALE GENOMIC DNA]</scope>
    <source>
        <strain evidence="2 3">NRRL Y-11557</strain>
    </source>
</reference>
<evidence type="ECO:0000256" key="1">
    <source>
        <dbReference type="SAM" id="SignalP"/>
    </source>
</evidence>
<keyword evidence="1" id="KW-0732">Signal</keyword>
<organism evidence="2 3">
    <name type="scientific">Lipomyces starkeyi NRRL Y-11557</name>
    <dbReference type="NCBI Taxonomy" id="675824"/>
    <lineage>
        <taxon>Eukaryota</taxon>
        <taxon>Fungi</taxon>
        <taxon>Dikarya</taxon>
        <taxon>Ascomycota</taxon>
        <taxon>Saccharomycotina</taxon>
        <taxon>Lipomycetes</taxon>
        <taxon>Lipomycetales</taxon>
        <taxon>Lipomycetaceae</taxon>
        <taxon>Lipomyces</taxon>
    </lineage>
</organism>
<protein>
    <recommendedName>
        <fullName evidence="4">DUF2961 domain-containing protein</fullName>
    </recommendedName>
</protein>
<keyword evidence="3" id="KW-1185">Reference proteome</keyword>